<reference evidence="1" key="1">
    <citation type="submission" date="2022-10" db="EMBL/GenBank/DDBJ databases">
        <title>Tapping the CABI collections for fungal endophytes: first genome assemblies for Collariella, Neodidymelliopsis, Ascochyta clinopodiicola, Didymella pomorum, Didymosphaeria variabile, Neocosmospora piperis and Neocucurbitaria cava.</title>
        <authorList>
            <person name="Hill R."/>
        </authorList>
    </citation>
    <scope>NUCLEOTIDE SEQUENCE</scope>
    <source>
        <strain evidence="1">IMI 356815</strain>
    </source>
</reference>
<organism evidence="1 2">
    <name type="scientific">Didymosphaeria variabile</name>
    <dbReference type="NCBI Taxonomy" id="1932322"/>
    <lineage>
        <taxon>Eukaryota</taxon>
        <taxon>Fungi</taxon>
        <taxon>Dikarya</taxon>
        <taxon>Ascomycota</taxon>
        <taxon>Pezizomycotina</taxon>
        <taxon>Dothideomycetes</taxon>
        <taxon>Pleosporomycetidae</taxon>
        <taxon>Pleosporales</taxon>
        <taxon>Massarineae</taxon>
        <taxon>Didymosphaeriaceae</taxon>
        <taxon>Didymosphaeria</taxon>
    </lineage>
</organism>
<dbReference type="EMBL" id="JAPEUX010000007">
    <property type="protein sequence ID" value="KAJ4348745.1"/>
    <property type="molecule type" value="Genomic_DNA"/>
</dbReference>
<protein>
    <submittedName>
        <fullName evidence="1">Uncharacterized protein</fullName>
    </submittedName>
</protein>
<comment type="caution">
    <text evidence="1">The sequence shown here is derived from an EMBL/GenBank/DDBJ whole genome shotgun (WGS) entry which is preliminary data.</text>
</comment>
<dbReference type="Proteomes" id="UP001140513">
    <property type="component" value="Unassembled WGS sequence"/>
</dbReference>
<sequence length="171" mass="18538">METPPDVSPSQSLKHFARQKARVAASNATAAINSMLAADLMGLCHSITVLAMSAPMQIHLFEATSPKHLSRQTGKHNLALCMLAVNELRKSYVAAGAGYALFDRAIGKIDGARGRTDDLESCAPSASAFPHDGRMHTEHLWTSHPEGYDISVEDIVSDVWRPFLDTGHAWS</sequence>
<name>A0A9W8XF40_9PLEO</name>
<keyword evidence="2" id="KW-1185">Reference proteome</keyword>
<dbReference type="GeneID" id="80913653"/>
<dbReference type="OrthoDB" id="4161332at2759"/>
<gene>
    <name evidence="1" type="ORF">N0V89_010123</name>
</gene>
<accession>A0A9W8XF40</accession>
<proteinExistence type="predicted"/>
<evidence type="ECO:0000313" key="1">
    <source>
        <dbReference type="EMBL" id="KAJ4348745.1"/>
    </source>
</evidence>
<dbReference type="RefSeq" id="XP_056068133.1">
    <property type="nucleotide sequence ID" value="XM_056218868.1"/>
</dbReference>
<dbReference type="AlphaFoldDB" id="A0A9W8XF40"/>
<evidence type="ECO:0000313" key="2">
    <source>
        <dbReference type="Proteomes" id="UP001140513"/>
    </source>
</evidence>